<dbReference type="InterPro" id="IPR050083">
    <property type="entry name" value="HtpX_protease"/>
</dbReference>
<evidence type="ECO:0000256" key="7">
    <source>
        <dbReference type="ARBA" id="ARBA00022801"/>
    </source>
</evidence>
<organism evidence="14 15">
    <name type="scientific">Candidatus Taylorbacteria bacterium RIFCSPHIGHO2_02_49_25</name>
    <dbReference type="NCBI Taxonomy" id="1802305"/>
    <lineage>
        <taxon>Bacteria</taxon>
        <taxon>Candidatus Tayloriibacteriota</taxon>
    </lineage>
</organism>
<feature type="binding site" evidence="12">
    <location>
        <position position="143"/>
    </location>
    <ligand>
        <name>Zn(2+)</name>
        <dbReference type="ChEBI" id="CHEBI:29105"/>
        <note>catalytic</note>
    </ligand>
</feature>
<protein>
    <recommendedName>
        <fullName evidence="12">Protease HtpX homolog</fullName>
        <ecNumber evidence="12">3.4.24.-</ecNumber>
    </recommendedName>
</protein>
<dbReference type="GO" id="GO:0005886">
    <property type="term" value="C:plasma membrane"/>
    <property type="evidence" value="ECO:0007669"/>
    <property type="project" value="UniProtKB-SubCell"/>
</dbReference>
<feature type="binding site" evidence="12">
    <location>
        <position position="226"/>
    </location>
    <ligand>
        <name>Zn(2+)</name>
        <dbReference type="ChEBI" id="CHEBI:29105"/>
        <note>catalytic</note>
    </ligand>
</feature>
<keyword evidence="9 12" id="KW-1133">Transmembrane helix</keyword>
<keyword evidence="10 12" id="KW-0482">Metalloprotease</keyword>
<evidence type="ECO:0000313" key="14">
    <source>
        <dbReference type="EMBL" id="OHA22757.1"/>
    </source>
</evidence>
<evidence type="ECO:0000256" key="1">
    <source>
        <dbReference type="ARBA" id="ARBA00004651"/>
    </source>
</evidence>
<sequence length="304" mass="33081">MSSLYTHQSKNIRKTWVLMGLFLAVIVGIGYFLSYYYGNSAILYVAIVFSVLSNVGSYWFSDKIVLALSRARKADETEYRELHRVLENLAITAGLPKPRLYVIDEPAPNAFATGRNKDHAAVAVTTGLLSVLDRSELEGVLAHELSHIGNRDILLSTLVAVLVGLIAILSDMFIRSRLWGFGGGHRDNRSGGGQAQAILMLVGVVFIVLSPIIATLIQLAISRKREFLADASGALLTRYPEGLASALKKISSYNSPMRHASNATAHLFISNPFGSRAVRGMTKLFMTHPPAEERVAALLGSPIS</sequence>
<comment type="subcellular location">
    <subcellularLocation>
        <location evidence="1 12">Cell membrane</location>
        <topology evidence="1 12">Multi-pass membrane protein</topology>
    </subcellularLocation>
</comment>
<feature type="active site" evidence="12">
    <location>
        <position position="144"/>
    </location>
</feature>
<dbReference type="PANTHER" id="PTHR43221">
    <property type="entry name" value="PROTEASE HTPX"/>
    <property type="match status" value="1"/>
</dbReference>
<dbReference type="GO" id="GO:0004222">
    <property type="term" value="F:metalloendopeptidase activity"/>
    <property type="evidence" value="ECO:0007669"/>
    <property type="project" value="UniProtKB-UniRule"/>
</dbReference>
<evidence type="ECO:0000256" key="9">
    <source>
        <dbReference type="ARBA" id="ARBA00022989"/>
    </source>
</evidence>
<evidence type="ECO:0000256" key="2">
    <source>
        <dbReference type="ARBA" id="ARBA00009779"/>
    </source>
</evidence>
<feature type="transmembrane region" description="Helical" evidence="12">
    <location>
        <begin position="41"/>
        <end position="60"/>
    </location>
</feature>
<keyword evidence="3 12" id="KW-1003">Cell membrane</keyword>
<comment type="caution">
    <text evidence="14">The sequence shown here is derived from an EMBL/GenBank/DDBJ whole genome shotgun (WGS) entry which is preliminary data.</text>
</comment>
<name>A0A1G2MFU8_9BACT</name>
<evidence type="ECO:0000256" key="3">
    <source>
        <dbReference type="ARBA" id="ARBA00022475"/>
    </source>
</evidence>
<dbReference type="EMBL" id="MHRJ01000020">
    <property type="protein sequence ID" value="OHA22757.1"/>
    <property type="molecule type" value="Genomic_DNA"/>
</dbReference>
<keyword evidence="8 12" id="KW-0862">Zinc</keyword>
<comment type="similarity">
    <text evidence="2 12">Belongs to the peptidase M48B family.</text>
</comment>
<evidence type="ECO:0000256" key="8">
    <source>
        <dbReference type="ARBA" id="ARBA00022833"/>
    </source>
</evidence>
<evidence type="ECO:0000256" key="6">
    <source>
        <dbReference type="ARBA" id="ARBA00022723"/>
    </source>
</evidence>
<evidence type="ECO:0000313" key="15">
    <source>
        <dbReference type="Proteomes" id="UP000176493"/>
    </source>
</evidence>
<keyword evidence="6 12" id="KW-0479">Metal-binding</keyword>
<dbReference type="PANTHER" id="PTHR43221:SF1">
    <property type="entry name" value="PROTEASE HTPX"/>
    <property type="match status" value="1"/>
</dbReference>
<feature type="domain" description="Peptidase M48" evidence="13">
    <location>
        <begin position="79"/>
        <end position="299"/>
    </location>
</feature>
<dbReference type="InterPro" id="IPR022919">
    <property type="entry name" value="Pept_M48_protease_HtpX"/>
</dbReference>
<dbReference type="GO" id="GO:0006508">
    <property type="term" value="P:proteolysis"/>
    <property type="evidence" value="ECO:0007669"/>
    <property type="project" value="UniProtKB-KW"/>
</dbReference>
<proteinExistence type="inferred from homology"/>
<comment type="cofactor">
    <cofactor evidence="12">
        <name>Zn(2+)</name>
        <dbReference type="ChEBI" id="CHEBI:29105"/>
    </cofactor>
    <text evidence="12">Binds 1 zinc ion per subunit.</text>
</comment>
<dbReference type="Gene3D" id="3.30.2010.10">
    <property type="entry name" value="Metalloproteases ('zincins'), catalytic domain"/>
    <property type="match status" value="1"/>
</dbReference>
<evidence type="ECO:0000256" key="11">
    <source>
        <dbReference type="ARBA" id="ARBA00023136"/>
    </source>
</evidence>
<dbReference type="GO" id="GO:0008270">
    <property type="term" value="F:zinc ion binding"/>
    <property type="evidence" value="ECO:0007669"/>
    <property type="project" value="UniProtKB-UniRule"/>
</dbReference>
<evidence type="ECO:0000259" key="13">
    <source>
        <dbReference type="Pfam" id="PF01435"/>
    </source>
</evidence>
<evidence type="ECO:0000256" key="4">
    <source>
        <dbReference type="ARBA" id="ARBA00022670"/>
    </source>
</evidence>
<feature type="transmembrane region" description="Helical" evidence="12">
    <location>
        <begin position="16"/>
        <end position="35"/>
    </location>
</feature>
<feature type="transmembrane region" description="Helical" evidence="12">
    <location>
        <begin position="194"/>
        <end position="217"/>
    </location>
</feature>
<keyword evidence="7 12" id="KW-0378">Hydrolase</keyword>
<evidence type="ECO:0000256" key="12">
    <source>
        <dbReference type="HAMAP-Rule" id="MF_00188"/>
    </source>
</evidence>
<dbReference type="Pfam" id="PF01435">
    <property type="entry name" value="Peptidase_M48"/>
    <property type="match status" value="1"/>
</dbReference>
<dbReference type="EC" id="3.4.24.-" evidence="12"/>
<dbReference type="CDD" id="cd07340">
    <property type="entry name" value="M48B_Htpx_like"/>
    <property type="match status" value="1"/>
</dbReference>
<keyword evidence="11 12" id="KW-0472">Membrane</keyword>
<dbReference type="AlphaFoldDB" id="A0A1G2MFU8"/>
<feature type="binding site" evidence="12">
    <location>
        <position position="147"/>
    </location>
    <ligand>
        <name>Zn(2+)</name>
        <dbReference type="ChEBI" id="CHEBI:29105"/>
        <note>catalytic</note>
    </ligand>
</feature>
<gene>
    <name evidence="12" type="primary">htpX</name>
    <name evidence="14" type="ORF">A2W52_02935</name>
</gene>
<evidence type="ECO:0000256" key="10">
    <source>
        <dbReference type="ARBA" id="ARBA00023049"/>
    </source>
</evidence>
<accession>A0A1G2MFU8</accession>
<keyword evidence="5 12" id="KW-0812">Transmembrane</keyword>
<dbReference type="InterPro" id="IPR001915">
    <property type="entry name" value="Peptidase_M48"/>
</dbReference>
<feature type="transmembrane region" description="Helical" evidence="12">
    <location>
        <begin position="153"/>
        <end position="174"/>
    </location>
</feature>
<dbReference type="Proteomes" id="UP000176493">
    <property type="component" value="Unassembled WGS sequence"/>
</dbReference>
<dbReference type="HAMAP" id="MF_00188">
    <property type="entry name" value="Pept_M48_protease_HtpX"/>
    <property type="match status" value="1"/>
</dbReference>
<keyword evidence="4 12" id="KW-0645">Protease</keyword>
<reference evidence="14 15" key="1">
    <citation type="journal article" date="2016" name="Nat. Commun.">
        <title>Thousands of microbial genomes shed light on interconnected biogeochemical processes in an aquifer system.</title>
        <authorList>
            <person name="Anantharaman K."/>
            <person name="Brown C.T."/>
            <person name="Hug L.A."/>
            <person name="Sharon I."/>
            <person name="Castelle C.J."/>
            <person name="Probst A.J."/>
            <person name="Thomas B.C."/>
            <person name="Singh A."/>
            <person name="Wilkins M.J."/>
            <person name="Karaoz U."/>
            <person name="Brodie E.L."/>
            <person name="Williams K.H."/>
            <person name="Hubbard S.S."/>
            <person name="Banfield J.F."/>
        </authorList>
    </citation>
    <scope>NUCLEOTIDE SEQUENCE [LARGE SCALE GENOMIC DNA]</scope>
</reference>
<evidence type="ECO:0000256" key="5">
    <source>
        <dbReference type="ARBA" id="ARBA00022692"/>
    </source>
</evidence>